<dbReference type="CDD" id="cd05398">
    <property type="entry name" value="NT_ClassII-CCAase"/>
    <property type="match status" value="1"/>
</dbReference>
<feature type="active site" evidence="7">
    <location>
        <position position="95"/>
    </location>
</feature>
<feature type="active site" evidence="7">
    <location>
        <position position="93"/>
    </location>
</feature>
<evidence type="ECO:0000256" key="1">
    <source>
        <dbReference type="ARBA" id="ARBA00022664"/>
    </source>
</evidence>
<keyword evidence="2 7" id="KW-0808">Transferase</keyword>
<dbReference type="InterPro" id="IPR002646">
    <property type="entry name" value="PolA_pol_head_dom"/>
</dbReference>
<keyword evidence="3 7" id="KW-0547">Nucleotide-binding</keyword>
<protein>
    <recommendedName>
        <fullName evidence="7">Poly(A) polymerase I</fullName>
        <shortName evidence="7">PAP I</shortName>
        <ecNumber evidence="7">2.7.7.19</ecNumber>
    </recommendedName>
</protein>
<keyword evidence="14" id="KW-1185">Reference proteome</keyword>
<dbReference type="SUPFAM" id="SSF81891">
    <property type="entry name" value="Poly A polymerase C-terminal region-like"/>
    <property type="match status" value="1"/>
</dbReference>
<dbReference type="EC" id="2.7.7.19" evidence="7"/>
<evidence type="ECO:0000256" key="7">
    <source>
        <dbReference type="HAMAP-Rule" id="MF_00957"/>
    </source>
</evidence>
<dbReference type="Pfam" id="PF12627">
    <property type="entry name" value="PolyA_pol_RNAbd"/>
    <property type="match status" value="1"/>
</dbReference>
<dbReference type="Proteomes" id="UP000838672">
    <property type="component" value="Unassembled WGS sequence"/>
</dbReference>
<keyword evidence="13" id="KW-0548">Nucleotidyltransferase</keyword>
<accession>A0ABM8ZRW3</accession>
<dbReference type="GO" id="GO:1990817">
    <property type="term" value="F:poly(A) RNA polymerase activity"/>
    <property type="evidence" value="ECO:0007669"/>
    <property type="project" value="UniProtKB-EC"/>
</dbReference>
<evidence type="ECO:0000313" key="13">
    <source>
        <dbReference type="EMBL" id="CAH0532635.1"/>
    </source>
</evidence>
<comment type="similarity">
    <text evidence="7 8">Belongs to the tRNA nucleotidyltransferase/poly(A) polymerase family.</text>
</comment>
<organism evidence="13 14">
    <name type="scientific">Vibrio stylophorae</name>
    <dbReference type="NCBI Taxonomy" id="659351"/>
    <lineage>
        <taxon>Bacteria</taxon>
        <taxon>Pseudomonadati</taxon>
        <taxon>Pseudomonadota</taxon>
        <taxon>Gammaproteobacteria</taxon>
        <taxon>Vibrionales</taxon>
        <taxon>Vibrionaceae</taxon>
        <taxon>Vibrio</taxon>
    </lineage>
</organism>
<dbReference type="HAMAP" id="MF_00957">
    <property type="entry name" value="PolyA_pol"/>
    <property type="match status" value="1"/>
</dbReference>
<proteinExistence type="inferred from homology"/>
<evidence type="ECO:0000256" key="8">
    <source>
        <dbReference type="RuleBase" id="RU003953"/>
    </source>
</evidence>
<dbReference type="InterPro" id="IPR010206">
    <property type="entry name" value="PolA_pol_I"/>
</dbReference>
<evidence type="ECO:0000256" key="6">
    <source>
        <dbReference type="ARBA" id="ARBA00023163"/>
    </source>
</evidence>
<dbReference type="EMBL" id="CAKLDI010000001">
    <property type="protein sequence ID" value="CAH0532635.1"/>
    <property type="molecule type" value="Genomic_DNA"/>
</dbReference>
<dbReference type="PANTHER" id="PTHR43051">
    <property type="entry name" value="POLYNUCLEOTIDE ADENYLYLTRANSFERASE FAMILY PROTEIN"/>
    <property type="match status" value="1"/>
</dbReference>
<dbReference type="Pfam" id="PF01743">
    <property type="entry name" value="PolyA_pol"/>
    <property type="match status" value="1"/>
</dbReference>
<comment type="function">
    <text evidence="7">Adds poly(A) tail to the 3' end of many RNAs, which usually targets these RNAs for decay. Plays a significant role in the global control of gene expression, through influencing the rate of transcript degradation, and in the general RNA quality control.</text>
</comment>
<dbReference type="NCBIfam" id="TIGR01942">
    <property type="entry name" value="pcnB"/>
    <property type="match status" value="1"/>
</dbReference>
<evidence type="ECO:0000256" key="9">
    <source>
        <dbReference type="SAM" id="MobiDB-lite"/>
    </source>
</evidence>
<dbReference type="Pfam" id="PF12626">
    <property type="entry name" value="PolyA_pol_arg_C"/>
    <property type="match status" value="1"/>
</dbReference>
<keyword evidence="5 7" id="KW-0694">RNA-binding</keyword>
<evidence type="ECO:0000259" key="10">
    <source>
        <dbReference type="Pfam" id="PF01743"/>
    </source>
</evidence>
<feature type="compositionally biased region" description="Basic residues" evidence="9">
    <location>
        <begin position="460"/>
        <end position="474"/>
    </location>
</feature>
<dbReference type="PANTHER" id="PTHR43051:SF1">
    <property type="entry name" value="POLYNUCLEOTIDE ADENYLYLTRANSFERASE FAMILY PROTEIN"/>
    <property type="match status" value="1"/>
</dbReference>
<feature type="region of interest" description="Disordered" evidence="9">
    <location>
        <begin position="452"/>
        <end position="481"/>
    </location>
</feature>
<evidence type="ECO:0000259" key="12">
    <source>
        <dbReference type="Pfam" id="PF12627"/>
    </source>
</evidence>
<dbReference type="InterPro" id="IPR032828">
    <property type="entry name" value="PolyA_RNA-bd"/>
</dbReference>
<keyword evidence="4 7" id="KW-0067">ATP-binding</keyword>
<dbReference type="InterPro" id="IPR043519">
    <property type="entry name" value="NT_sf"/>
</dbReference>
<evidence type="ECO:0000256" key="2">
    <source>
        <dbReference type="ARBA" id="ARBA00022679"/>
    </source>
</evidence>
<comment type="catalytic activity">
    <reaction evidence="7">
        <text>RNA(n) + ATP = RNA(n)-3'-adenine ribonucleotide + diphosphate</text>
        <dbReference type="Rhea" id="RHEA:11332"/>
        <dbReference type="Rhea" id="RHEA-COMP:14527"/>
        <dbReference type="Rhea" id="RHEA-COMP:17347"/>
        <dbReference type="ChEBI" id="CHEBI:30616"/>
        <dbReference type="ChEBI" id="CHEBI:33019"/>
        <dbReference type="ChEBI" id="CHEBI:140395"/>
        <dbReference type="ChEBI" id="CHEBI:173115"/>
        <dbReference type="EC" id="2.7.7.19"/>
    </reaction>
</comment>
<feature type="domain" description="Poly A polymerase head" evidence="10">
    <location>
        <begin position="75"/>
        <end position="205"/>
    </location>
</feature>
<dbReference type="InterPro" id="IPR052191">
    <property type="entry name" value="tRNA_ntf/polyA_polymerase_I"/>
</dbReference>
<dbReference type="Gene3D" id="1.10.3090.10">
    <property type="entry name" value="cca-adding enzyme, domain 2"/>
    <property type="match status" value="1"/>
</dbReference>
<dbReference type="Gene3D" id="3.30.460.10">
    <property type="entry name" value="Beta Polymerase, domain 2"/>
    <property type="match status" value="1"/>
</dbReference>
<feature type="domain" description="tRNA nucleotidyltransferase/poly(A) polymerase RNA and SrmB- binding" evidence="12">
    <location>
        <begin position="232"/>
        <end position="291"/>
    </location>
</feature>
<sequence length="481" mass="55419">MCALISRANMVQRCGIFSRVAKFCRKVLNTKGGSRDLNALSLEIIAREDHNISRQDISENALKVLYRLHKAGYEAYLVGGGVRDLLLGKQPKDFDVTTNATPEQVRKLFRNCRLVGRRFRLAHILFGRDVIEVATFRGHHEDVNNQQHSASSQQGMLLRDNVYGTIDEDAERRDFTVNALYYNIADFSIRDYAGGIDDIDDGIIRMIGDPETRYREDPVRMLRAVRFAAKLDMHIDSTTAEPIPRLAKLLNEIPSARLYEESLKLLQAGEGYETYQLLRQYDLFDKLFPQVVSHFTESQESHTERMIALVLQATDERIHNDLRVNPAFMFAAILWYPMVERAEEIAHTGGLTFYDAVLIAGNDILDEQVKSLAIPKRFTATIRDIWQLQLRLPRRSGKRAFRLLEQNKFRAAYDFLVMRGEVEGGDTEELADWWTHFQSKGRSQRQFMVQSLNKEGEARKPRRRRQVKPRRKPNAKSGQGE</sequence>
<name>A0ABM8ZRW3_9VIBR</name>
<feature type="active site" evidence="7">
    <location>
        <position position="174"/>
    </location>
</feature>
<evidence type="ECO:0000256" key="3">
    <source>
        <dbReference type="ARBA" id="ARBA00022741"/>
    </source>
</evidence>
<reference evidence="13" key="1">
    <citation type="submission" date="2021-11" db="EMBL/GenBank/DDBJ databases">
        <authorList>
            <person name="Rodrigo-Torres L."/>
            <person name="Arahal R. D."/>
            <person name="Lucena T."/>
        </authorList>
    </citation>
    <scope>NUCLEOTIDE SEQUENCE</scope>
    <source>
        <strain evidence="13">CECT 7929</strain>
    </source>
</reference>
<evidence type="ECO:0000256" key="5">
    <source>
        <dbReference type="ARBA" id="ARBA00022884"/>
    </source>
</evidence>
<feature type="domain" description="Polymerase A arginine-rich C-terminal" evidence="11">
    <location>
        <begin position="350"/>
        <end position="465"/>
    </location>
</feature>
<gene>
    <name evidence="7 13" type="primary">pcnB</name>
    <name evidence="13" type="ORF">VST7929_00475</name>
</gene>
<comment type="caution">
    <text evidence="13">The sequence shown here is derived from an EMBL/GenBank/DDBJ whole genome shotgun (WGS) entry which is preliminary data.</text>
</comment>
<evidence type="ECO:0000313" key="14">
    <source>
        <dbReference type="Proteomes" id="UP000838672"/>
    </source>
</evidence>
<evidence type="ECO:0000256" key="4">
    <source>
        <dbReference type="ARBA" id="ARBA00022840"/>
    </source>
</evidence>
<dbReference type="SUPFAM" id="SSF81301">
    <property type="entry name" value="Nucleotidyltransferase"/>
    <property type="match status" value="1"/>
</dbReference>
<keyword evidence="1 7" id="KW-0507">mRNA processing</keyword>
<dbReference type="InterPro" id="IPR025866">
    <property type="entry name" value="PolyA_pol_arg_C_dom"/>
</dbReference>
<evidence type="ECO:0000259" key="11">
    <source>
        <dbReference type="Pfam" id="PF12626"/>
    </source>
</evidence>
<dbReference type="NCBIfam" id="NF008634">
    <property type="entry name" value="PRK11623.1"/>
    <property type="match status" value="1"/>
</dbReference>
<keyword evidence="6 7" id="KW-0804">Transcription</keyword>